<reference evidence="1 2" key="1">
    <citation type="submission" date="2018-06" db="EMBL/GenBank/DDBJ databases">
        <authorList>
            <consortium name="Pathogen Informatics"/>
            <person name="Doyle S."/>
        </authorList>
    </citation>
    <scope>NUCLEOTIDE SEQUENCE [LARGE SCALE GENOMIC DNA]</scope>
    <source>
        <strain evidence="1 2">NCTC13076</strain>
    </source>
</reference>
<accession>A0A2X1XLL6</accession>
<dbReference type="Proteomes" id="UP000250070">
    <property type="component" value="Unassembled WGS sequence"/>
</dbReference>
<dbReference type="AlphaFoldDB" id="A0A2X1XLL6"/>
<organism evidence="1 2">
    <name type="scientific">Peptoniphilus harei</name>
    <dbReference type="NCBI Taxonomy" id="54005"/>
    <lineage>
        <taxon>Bacteria</taxon>
        <taxon>Bacillati</taxon>
        <taxon>Bacillota</taxon>
        <taxon>Tissierellia</taxon>
        <taxon>Tissierellales</taxon>
        <taxon>Peptoniphilaceae</taxon>
        <taxon>Peptoniphilus</taxon>
    </lineage>
</organism>
<name>A0A2X1XLL6_9FIRM</name>
<gene>
    <name evidence="1" type="ORF">NCTC13076_00345</name>
</gene>
<evidence type="ECO:0000313" key="1">
    <source>
        <dbReference type="EMBL" id="SPY43676.1"/>
    </source>
</evidence>
<evidence type="ECO:0000313" key="2">
    <source>
        <dbReference type="Proteomes" id="UP000250070"/>
    </source>
</evidence>
<dbReference type="Gene3D" id="3.30.360.10">
    <property type="entry name" value="Dihydrodipicolinate Reductase, domain 2"/>
    <property type="match status" value="1"/>
</dbReference>
<sequence length="65" mass="7807">MYSFKLYYEDGVLSLNDAYGDVAWRPRTYLKGAKDDLNIGKESIYKVFEFFKRNEYFKIFSNILD</sequence>
<dbReference type="EMBL" id="UATM01000030">
    <property type="protein sequence ID" value="SPY43676.1"/>
    <property type="molecule type" value="Genomic_DNA"/>
</dbReference>
<proteinExistence type="predicted"/>
<protein>
    <submittedName>
        <fullName evidence="1">Uncharacterized protein</fullName>
    </submittedName>
</protein>